<evidence type="ECO:0000313" key="2">
    <source>
        <dbReference type="EMBL" id="KAK5701969.1"/>
    </source>
</evidence>
<dbReference type="InterPro" id="IPR000073">
    <property type="entry name" value="AB_hydrolase_1"/>
</dbReference>
<dbReference type="EMBL" id="JAVRQU010000006">
    <property type="protein sequence ID" value="KAK5701969.1"/>
    <property type="molecule type" value="Genomic_DNA"/>
</dbReference>
<protein>
    <recommendedName>
        <fullName evidence="1">AB hydrolase-1 domain-containing protein</fullName>
    </recommendedName>
</protein>
<evidence type="ECO:0000259" key="1">
    <source>
        <dbReference type="Pfam" id="PF12697"/>
    </source>
</evidence>
<dbReference type="SUPFAM" id="SSF53474">
    <property type="entry name" value="alpha/beta-Hydrolases"/>
    <property type="match status" value="1"/>
</dbReference>
<gene>
    <name evidence="2" type="ORF">LTR97_004787</name>
</gene>
<dbReference type="InterPro" id="IPR029058">
    <property type="entry name" value="AB_hydrolase_fold"/>
</dbReference>
<accession>A0AAN8A3L7</accession>
<dbReference type="Proteomes" id="UP001310594">
    <property type="component" value="Unassembled WGS sequence"/>
</dbReference>
<sequence>MPGGQHNSAPSYGKPQYTQAYYPESAECVEYKIPITVSYDAVTFNFTHWEDDYQLQQFFADVTTRAGAGHPTIISGTEPISGSYEIAASFCTPKQPNGKESTVILATHGIGPGREHWNSAYKPDEYNFVEWATNEGYSVFFYDRLGCGLSTKISGYTAQLNTHVAVLNELATLVKKGEYTGGIETKKTALMGFSFGSYITHTTIATYPDLADAVLLTAIGLNLTVGVNANGLARSFEPRVASLQNAERFGDLDTGYLTWVDQFAQIENYFKYPYYDIGTINYVESVKQAFSIGEFFTFPSAPSAGNFTGAALTITAETDYIVCDGYCPGIYEEPSRTLYSNAKSFFPYLHPHCSHSINFHHNATAAYKVITDFLGDNGL</sequence>
<dbReference type="Pfam" id="PF12697">
    <property type="entry name" value="Abhydrolase_6"/>
    <property type="match status" value="1"/>
</dbReference>
<dbReference type="AlphaFoldDB" id="A0AAN8A3L7"/>
<evidence type="ECO:0000313" key="3">
    <source>
        <dbReference type="Proteomes" id="UP001310594"/>
    </source>
</evidence>
<comment type="caution">
    <text evidence="2">The sequence shown here is derived from an EMBL/GenBank/DDBJ whole genome shotgun (WGS) entry which is preliminary data.</text>
</comment>
<dbReference type="Gene3D" id="3.40.50.1820">
    <property type="entry name" value="alpha/beta hydrolase"/>
    <property type="match status" value="1"/>
</dbReference>
<reference evidence="2" key="1">
    <citation type="submission" date="2023-08" db="EMBL/GenBank/DDBJ databases">
        <title>Black Yeasts Isolated from many extreme environments.</title>
        <authorList>
            <person name="Coleine C."/>
            <person name="Stajich J.E."/>
            <person name="Selbmann L."/>
        </authorList>
    </citation>
    <scope>NUCLEOTIDE SEQUENCE</scope>
    <source>
        <strain evidence="2">CCFEE 5810</strain>
    </source>
</reference>
<name>A0AAN8A3L7_9PEZI</name>
<organism evidence="2 3">
    <name type="scientific">Elasticomyces elasticus</name>
    <dbReference type="NCBI Taxonomy" id="574655"/>
    <lineage>
        <taxon>Eukaryota</taxon>
        <taxon>Fungi</taxon>
        <taxon>Dikarya</taxon>
        <taxon>Ascomycota</taxon>
        <taxon>Pezizomycotina</taxon>
        <taxon>Dothideomycetes</taxon>
        <taxon>Dothideomycetidae</taxon>
        <taxon>Mycosphaerellales</taxon>
        <taxon>Teratosphaeriaceae</taxon>
        <taxon>Elasticomyces</taxon>
    </lineage>
</organism>
<feature type="domain" description="AB hydrolase-1" evidence="1">
    <location>
        <begin position="105"/>
        <end position="365"/>
    </location>
</feature>
<proteinExistence type="predicted"/>